<evidence type="ECO:0000256" key="2">
    <source>
        <dbReference type="SAM" id="SignalP"/>
    </source>
</evidence>
<dbReference type="SUPFAM" id="SSF56601">
    <property type="entry name" value="beta-lactamase/transpeptidase-like"/>
    <property type="match status" value="1"/>
</dbReference>
<feature type="region of interest" description="Disordered" evidence="1">
    <location>
        <begin position="210"/>
        <end position="245"/>
    </location>
</feature>
<dbReference type="EMBL" id="WLYK01000016">
    <property type="protein sequence ID" value="MTD17201.1"/>
    <property type="molecule type" value="Genomic_DNA"/>
</dbReference>
<dbReference type="PANTHER" id="PTHR43283">
    <property type="entry name" value="BETA-LACTAMASE-RELATED"/>
    <property type="match status" value="1"/>
</dbReference>
<protein>
    <submittedName>
        <fullName evidence="4">Serine hydrolase</fullName>
    </submittedName>
</protein>
<dbReference type="AlphaFoldDB" id="A0A7K1FSW3"/>
<dbReference type="InterPro" id="IPR050789">
    <property type="entry name" value="Diverse_Enzym_Activities"/>
</dbReference>
<evidence type="ECO:0000259" key="3">
    <source>
        <dbReference type="Pfam" id="PF00144"/>
    </source>
</evidence>
<proteinExistence type="predicted"/>
<keyword evidence="2" id="KW-0732">Signal</keyword>
<dbReference type="Pfam" id="PF00144">
    <property type="entry name" value="Beta-lactamase"/>
    <property type="match status" value="1"/>
</dbReference>
<feature type="domain" description="Beta-lactamase-related" evidence="3">
    <location>
        <begin position="91"/>
        <end position="206"/>
    </location>
</feature>
<keyword evidence="4" id="KW-0378">Hydrolase</keyword>
<comment type="caution">
    <text evidence="4">The sequence shown here is derived from an EMBL/GenBank/DDBJ whole genome shotgun (WGS) entry which is preliminary data.</text>
</comment>
<evidence type="ECO:0000256" key="1">
    <source>
        <dbReference type="SAM" id="MobiDB-lite"/>
    </source>
</evidence>
<feature type="chain" id="PRO_5038928120" evidence="2">
    <location>
        <begin position="36"/>
        <end position="245"/>
    </location>
</feature>
<dbReference type="Proteomes" id="UP000460221">
    <property type="component" value="Unassembled WGS sequence"/>
</dbReference>
<evidence type="ECO:0000313" key="5">
    <source>
        <dbReference type="Proteomes" id="UP000460221"/>
    </source>
</evidence>
<dbReference type="InterPro" id="IPR001466">
    <property type="entry name" value="Beta-lactam-related"/>
</dbReference>
<sequence length="245" mass="24750">MTTNRTSRSARRTGPVVALVAGIGLLAGCTGSSDAGGNTSASPAAAATTAAAVTSASSTTSGTVVTDPTSSGTPTEPTPPTDTVDRAALLDQALAELVAMPGGPPGAIAVVQIGDERTVHTAGFADVETKTDIDVDDHMRIASVAKAFSGATALALVDAGELSLDDTIGDVLPAMPKAWAAVTLRQLMNHTSGVPDFLMSEKFRDRYIADPDKPVAPKDLVGSSRTSRWTSRTGAGTSTPTPTTS</sequence>
<keyword evidence="5" id="KW-1185">Reference proteome</keyword>
<accession>A0A7K1FSW3</accession>
<feature type="signal peptide" evidence="2">
    <location>
        <begin position="1"/>
        <end position="35"/>
    </location>
</feature>
<organism evidence="4 5">
    <name type="scientific">Nakamurella alba</name>
    <dbReference type="NCBI Taxonomy" id="2665158"/>
    <lineage>
        <taxon>Bacteria</taxon>
        <taxon>Bacillati</taxon>
        <taxon>Actinomycetota</taxon>
        <taxon>Actinomycetes</taxon>
        <taxon>Nakamurellales</taxon>
        <taxon>Nakamurellaceae</taxon>
        <taxon>Nakamurella</taxon>
    </lineage>
</organism>
<gene>
    <name evidence="4" type="ORF">GIS00_25020</name>
</gene>
<evidence type="ECO:0000313" key="4">
    <source>
        <dbReference type="EMBL" id="MTD17201.1"/>
    </source>
</evidence>
<reference evidence="4 5" key="1">
    <citation type="submission" date="2019-11" db="EMBL/GenBank/DDBJ databases">
        <authorList>
            <person name="Jiang L.-Q."/>
        </authorList>
    </citation>
    <scope>NUCLEOTIDE SEQUENCE [LARGE SCALE GENOMIC DNA]</scope>
    <source>
        <strain evidence="4 5">YIM 132087</strain>
    </source>
</reference>
<dbReference type="InterPro" id="IPR012338">
    <property type="entry name" value="Beta-lactam/transpept-like"/>
</dbReference>
<dbReference type="GO" id="GO:0016787">
    <property type="term" value="F:hydrolase activity"/>
    <property type="evidence" value="ECO:0007669"/>
    <property type="project" value="UniProtKB-KW"/>
</dbReference>
<feature type="compositionally biased region" description="Low complexity" evidence="1">
    <location>
        <begin position="55"/>
        <end position="75"/>
    </location>
</feature>
<name>A0A7K1FSW3_9ACTN</name>
<dbReference type="Gene3D" id="3.40.710.10">
    <property type="entry name" value="DD-peptidase/beta-lactamase superfamily"/>
    <property type="match status" value="1"/>
</dbReference>
<feature type="region of interest" description="Disordered" evidence="1">
    <location>
        <begin position="55"/>
        <end position="82"/>
    </location>
</feature>
<feature type="compositionally biased region" description="Low complexity" evidence="1">
    <location>
        <begin position="222"/>
        <end position="245"/>
    </location>
</feature>
<dbReference type="RefSeq" id="WP_154771199.1">
    <property type="nucleotide sequence ID" value="NZ_WLYK01000016.1"/>
</dbReference>
<dbReference type="PROSITE" id="PS51257">
    <property type="entry name" value="PROKAR_LIPOPROTEIN"/>
    <property type="match status" value="1"/>
</dbReference>